<keyword evidence="3 7" id="KW-0547">Nucleotide-binding</keyword>
<comment type="catalytic activity">
    <reaction evidence="7">
        <text>[glutamine synthetase]-O(4)-(5'-adenylyl)-L-tyrosine + phosphate = [glutamine synthetase]-L-tyrosine + ADP</text>
        <dbReference type="Rhea" id="RHEA:43716"/>
        <dbReference type="Rhea" id="RHEA-COMP:10660"/>
        <dbReference type="Rhea" id="RHEA-COMP:10661"/>
        <dbReference type="ChEBI" id="CHEBI:43474"/>
        <dbReference type="ChEBI" id="CHEBI:46858"/>
        <dbReference type="ChEBI" id="CHEBI:83624"/>
        <dbReference type="ChEBI" id="CHEBI:456216"/>
        <dbReference type="EC" id="2.7.7.89"/>
    </reaction>
</comment>
<evidence type="ECO:0000313" key="11">
    <source>
        <dbReference type="Proteomes" id="UP001317963"/>
    </source>
</evidence>
<dbReference type="Pfam" id="PF03710">
    <property type="entry name" value="GlnE"/>
    <property type="match status" value="2"/>
</dbReference>
<dbReference type="PANTHER" id="PTHR30621:SF0">
    <property type="entry name" value="BIFUNCTIONAL GLUTAMINE SYNTHETASE ADENYLYLTRANSFERASE_ADENYLYL-REMOVING ENZYME"/>
    <property type="match status" value="1"/>
</dbReference>
<keyword evidence="2 7" id="KW-0548">Nucleotidyltransferase</keyword>
<feature type="domain" description="PII-uridylyltransferase/Glutamine-synthetase adenylyltransferase" evidence="9">
    <location>
        <begin position="299"/>
        <end position="436"/>
    </location>
</feature>
<evidence type="ECO:0000256" key="2">
    <source>
        <dbReference type="ARBA" id="ARBA00022695"/>
    </source>
</evidence>
<evidence type="ECO:0000256" key="4">
    <source>
        <dbReference type="ARBA" id="ARBA00022840"/>
    </source>
</evidence>
<evidence type="ECO:0000259" key="8">
    <source>
        <dbReference type="Pfam" id="PF03710"/>
    </source>
</evidence>
<dbReference type="InterPro" id="IPR005190">
    <property type="entry name" value="GlnE_rpt_dom"/>
</dbReference>
<keyword evidence="11" id="KW-1185">Reference proteome</keyword>
<comment type="cofactor">
    <cofactor evidence="7">
        <name>Mg(2+)</name>
        <dbReference type="ChEBI" id="CHEBI:18420"/>
    </cofactor>
</comment>
<evidence type="ECO:0000256" key="6">
    <source>
        <dbReference type="ARBA" id="ARBA00023268"/>
    </source>
</evidence>
<organism evidence="10 11">
    <name type="scientific">Candidatus Paraluminiphilus aquimaris</name>
    <dbReference type="NCBI Taxonomy" id="2518994"/>
    <lineage>
        <taxon>Bacteria</taxon>
        <taxon>Pseudomonadati</taxon>
        <taxon>Pseudomonadota</taxon>
        <taxon>Gammaproteobacteria</taxon>
        <taxon>Cellvibrionales</taxon>
        <taxon>Halieaceae</taxon>
        <taxon>Candidatus Paraluminiphilus</taxon>
    </lineage>
</organism>
<evidence type="ECO:0000313" key="10">
    <source>
        <dbReference type="EMBL" id="UZP73760.1"/>
    </source>
</evidence>
<keyword evidence="10" id="KW-0436">Ligase</keyword>
<accession>A0ABY6Q5E7</accession>
<dbReference type="NCBIfam" id="NF008292">
    <property type="entry name" value="PRK11072.1"/>
    <property type="match status" value="1"/>
</dbReference>
<dbReference type="GO" id="GO:0008882">
    <property type="term" value="F:[glutamate-ammonia-ligase] adenylyltransferase activity"/>
    <property type="evidence" value="ECO:0007669"/>
    <property type="project" value="UniProtKB-EC"/>
</dbReference>
<dbReference type="SUPFAM" id="SSF81593">
    <property type="entry name" value="Nucleotidyltransferase substrate binding subunit/domain"/>
    <property type="match status" value="2"/>
</dbReference>
<feature type="region of interest" description="Adenylyl removase" evidence="7">
    <location>
        <begin position="1"/>
        <end position="440"/>
    </location>
</feature>
<dbReference type="Proteomes" id="UP001317963">
    <property type="component" value="Chromosome"/>
</dbReference>
<dbReference type="PANTHER" id="PTHR30621">
    <property type="entry name" value="GLUTAMINE SYNTHETASE ADENYLYLTRANSFERASE"/>
    <property type="match status" value="1"/>
</dbReference>
<dbReference type="CDD" id="cd05401">
    <property type="entry name" value="NT_GlnE_GlnD_like"/>
    <property type="match status" value="2"/>
</dbReference>
<dbReference type="Gene3D" id="1.20.120.1510">
    <property type="match status" value="1"/>
</dbReference>
<dbReference type="GO" id="GO:0016874">
    <property type="term" value="F:ligase activity"/>
    <property type="evidence" value="ECO:0007669"/>
    <property type="project" value="UniProtKB-KW"/>
</dbReference>
<keyword evidence="5 7" id="KW-0460">Magnesium</keyword>
<dbReference type="EC" id="2.7.7.42" evidence="7"/>
<dbReference type="GO" id="GO:0047388">
    <property type="term" value="F:[glutamine synthetase]-adenylyl-L-tyrosine phosphorylase activity"/>
    <property type="evidence" value="ECO:0007669"/>
    <property type="project" value="UniProtKB-EC"/>
</dbReference>
<evidence type="ECO:0000256" key="7">
    <source>
        <dbReference type="HAMAP-Rule" id="MF_00802"/>
    </source>
</evidence>
<dbReference type="HAMAP" id="MF_00802">
    <property type="entry name" value="GlnE"/>
    <property type="match status" value="1"/>
</dbReference>
<sequence length="934" mass="104033">MSGQDQLELFANRLGNERYQRLVLSLDGCAAEGATNRLLRGSEFFRTLAERQIDWLEHEADFSQPSIDTLLAATLADNLKSQDEASVIKALRVLRQRAMLHTVWRSFTSPNGLDETLDSMTKLADFVIRCAVDYAEHAVSKRYGHAVGDDTGAPQKLIVVGMGKLGGRELNLSSDIDIMFIYDETGSTQGGRTSTSNQEYFTRIAQLVIRLIDAVTVDGRVFRVDTRLRPFGDSGALVASYGSLENYYQQHGRDWERYALLKSRCITGPSEQAAPFQRLASQFVYRRYTDFGVIDGLRTMKALIDAERITKGLVNDVKRGPGGIREAEFIVQSHQLVRGGRIPSVQKVSFKESVAALSSEECIPSDVAECLRVNYRYLRQLEHGIQALRDEQTHTLPSRPQDQGALCELLDYEDWQTLATATEASRRAIAVEFEALLRDSSEQADLILGLDSETPTLDTTAVRALSLRSEGVVLDVLETFIAESRFRIMDTEATHRLQKVLPLLVKEADQHAQPADALTRILSIVTVIFKRSAYLSLLAENPQARERFVGLVARSPSIAAKLREAPELLDELLFPKRLFTVPSKEDIREQLDALTTYVDPDDLEAVMQHLRRLKDAITFRVAVSELEGSIPLMKVSDNLSFLAEVIVERAVAVAYRDLVKKYGEPANGAAFCVLAYGKLGGIELSYESDLDLVFIASGEEGVTTGAKAVDHQRFFTRLAQRVIHILSTNMMGGRLYEVDLRLRPNGDSGLLVTSLPALKKYLETDAWTWEHQALVRARVIAGGPTLVDAVEALRVTVLSQRRDNSSLVHDVTSMRQKMRDHQGDVGSKSKRTDLKYARGGIVDIEFVVQYLVLNHAATRPEICRWSDVIRIVDELEVAGILSEDNANSLRDAYLQLRAATHRIAMSYDTQDDLAQAVESMARAKAACADLLPNL</sequence>
<name>A0ABY6Q5E7_9GAMM</name>
<feature type="region of interest" description="Adenylyl transferase" evidence="7">
    <location>
        <begin position="440"/>
        <end position="934"/>
    </location>
</feature>
<dbReference type="InterPro" id="IPR043519">
    <property type="entry name" value="NT_sf"/>
</dbReference>
<feature type="domain" description="PII-uridylyltransferase/Glutamine-synthetase adenylyltransferase" evidence="9">
    <location>
        <begin position="814"/>
        <end position="912"/>
    </location>
</feature>
<dbReference type="EMBL" id="CP036501">
    <property type="protein sequence ID" value="UZP73760.1"/>
    <property type="molecule type" value="Genomic_DNA"/>
</dbReference>
<dbReference type="InterPro" id="IPR013546">
    <property type="entry name" value="PII_UdlTrfase/GS_AdlTrfase"/>
</dbReference>
<dbReference type="EC" id="2.7.7.89" evidence="7"/>
<evidence type="ECO:0000256" key="1">
    <source>
        <dbReference type="ARBA" id="ARBA00022679"/>
    </source>
</evidence>
<keyword evidence="6 7" id="KW-0511">Multifunctional enzyme</keyword>
<evidence type="ECO:0000259" key="9">
    <source>
        <dbReference type="Pfam" id="PF08335"/>
    </source>
</evidence>
<reference evidence="10 11" key="1">
    <citation type="submission" date="2019-02" db="EMBL/GenBank/DDBJ databases">
        <title>Halieaceae_genomes.</title>
        <authorList>
            <person name="Li S.-H."/>
        </authorList>
    </citation>
    <scope>NUCLEOTIDE SEQUENCE [LARGE SCALE GENOMIC DNA]</scope>
    <source>
        <strain evidence="10 11">JH123</strain>
    </source>
</reference>
<evidence type="ECO:0000256" key="3">
    <source>
        <dbReference type="ARBA" id="ARBA00022741"/>
    </source>
</evidence>
<dbReference type="SUPFAM" id="SSF81301">
    <property type="entry name" value="Nucleotidyltransferase"/>
    <property type="match status" value="2"/>
</dbReference>
<dbReference type="Gene3D" id="1.20.120.330">
    <property type="entry name" value="Nucleotidyltransferases domain 2"/>
    <property type="match status" value="2"/>
</dbReference>
<feature type="domain" description="Glutamate-ammonia ligase adenylyltransferase repeated" evidence="8">
    <location>
        <begin position="41"/>
        <end position="277"/>
    </location>
</feature>
<dbReference type="RefSeq" id="WP_279242555.1">
    <property type="nucleotide sequence ID" value="NZ_CP036501.1"/>
</dbReference>
<protein>
    <recommendedName>
        <fullName evidence="7">Bifunctional glutamine synthetase adenylyltransferase/adenylyl-removing enzyme</fullName>
    </recommendedName>
    <alternativeName>
        <fullName evidence="7">ATP:glutamine synthetase adenylyltransferase</fullName>
    </alternativeName>
    <alternativeName>
        <fullName evidence="7">ATase</fullName>
    </alternativeName>
    <domain>
        <recommendedName>
            <fullName evidence="7">Glutamine synthetase adenylyl-L-tyrosine phosphorylase</fullName>
            <ecNumber evidence="7">2.7.7.89</ecNumber>
        </recommendedName>
        <alternativeName>
            <fullName evidence="7">Adenylyl removase</fullName>
            <shortName evidence="7">AR</shortName>
            <shortName evidence="7">AT-N</shortName>
        </alternativeName>
    </domain>
    <domain>
        <recommendedName>
            <fullName evidence="7">Glutamine synthetase adenylyl transferase</fullName>
            <ecNumber evidence="7">2.7.7.42</ecNumber>
        </recommendedName>
        <alternativeName>
            <fullName evidence="7">Adenylyl transferase</fullName>
            <shortName evidence="7">AT</shortName>
            <shortName evidence="7">AT-C</shortName>
        </alternativeName>
    </domain>
</protein>
<comment type="catalytic activity">
    <reaction evidence="7">
        <text>[glutamine synthetase]-L-tyrosine + ATP = [glutamine synthetase]-O(4)-(5'-adenylyl)-L-tyrosine + diphosphate</text>
        <dbReference type="Rhea" id="RHEA:18589"/>
        <dbReference type="Rhea" id="RHEA-COMP:10660"/>
        <dbReference type="Rhea" id="RHEA-COMP:10661"/>
        <dbReference type="ChEBI" id="CHEBI:30616"/>
        <dbReference type="ChEBI" id="CHEBI:33019"/>
        <dbReference type="ChEBI" id="CHEBI:46858"/>
        <dbReference type="ChEBI" id="CHEBI:83624"/>
        <dbReference type="EC" id="2.7.7.42"/>
    </reaction>
</comment>
<keyword evidence="4 7" id="KW-0067">ATP-binding</keyword>
<proteinExistence type="inferred from homology"/>
<comment type="function">
    <text evidence="7">Involved in the regulation of glutamine synthetase GlnA, a key enzyme in the process to assimilate ammonia. When cellular nitrogen levels are high, the C-terminal adenylyl transferase (AT) inactivates GlnA by covalent transfer of an adenylyl group from ATP to specific tyrosine residue of GlnA, thus reducing its activity. Conversely, when nitrogen levels are low, the N-terminal adenylyl removase (AR) activates GlnA by removing the adenylyl group by phosphorolysis, increasing its activity. The regulatory region of GlnE binds the signal transduction protein PII (GlnB) which indicates the nitrogen status of the cell.</text>
</comment>
<dbReference type="InterPro" id="IPR023057">
    <property type="entry name" value="GlnE"/>
</dbReference>
<feature type="domain" description="Glutamate-ammonia ligase adenylyltransferase repeated" evidence="8">
    <location>
        <begin position="547"/>
        <end position="786"/>
    </location>
</feature>
<dbReference type="Pfam" id="PF08335">
    <property type="entry name" value="GlnD_UR_UTase"/>
    <property type="match status" value="2"/>
</dbReference>
<evidence type="ECO:0000256" key="5">
    <source>
        <dbReference type="ARBA" id="ARBA00022842"/>
    </source>
</evidence>
<keyword evidence="1 7" id="KW-0808">Transferase</keyword>
<comment type="similarity">
    <text evidence="7">Belongs to the GlnE family.</text>
</comment>
<dbReference type="Gene3D" id="3.30.460.10">
    <property type="entry name" value="Beta Polymerase, domain 2"/>
    <property type="match status" value="2"/>
</dbReference>
<gene>
    <name evidence="7 10" type="primary">glnE</name>
    <name evidence="10" type="ORF">E0F26_02950</name>
</gene>